<dbReference type="Gene3D" id="3.80.10.10">
    <property type="entry name" value="Ribonuclease Inhibitor"/>
    <property type="match status" value="4"/>
</dbReference>
<evidence type="ECO:0000256" key="2">
    <source>
        <dbReference type="ARBA" id="ARBA00022729"/>
    </source>
</evidence>
<dbReference type="Pfam" id="PF18962">
    <property type="entry name" value="Por_Secre_tail"/>
    <property type="match status" value="1"/>
</dbReference>
<dbReference type="InterPro" id="IPR052574">
    <property type="entry name" value="CDIRP"/>
</dbReference>
<dbReference type="Gene3D" id="2.60.120.260">
    <property type="entry name" value="Galactose-binding domain-like"/>
    <property type="match status" value="1"/>
</dbReference>
<name>A0ABX2XJY3_9FLAO</name>
<evidence type="ECO:0000256" key="1">
    <source>
        <dbReference type="ARBA" id="ARBA00022614"/>
    </source>
</evidence>
<dbReference type="PROSITE" id="PS51450">
    <property type="entry name" value="LRR"/>
    <property type="match status" value="2"/>
</dbReference>
<organism evidence="8 9">
    <name type="scientific">Flavobacterium piscis</name>
    <dbReference type="NCBI Taxonomy" id="1114874"/>
    <lineage>
        <taxon>Bacteria</taxon>
        <taxon>Pseudomonadati</taxon>
        <taxon>Bacteroidota</taxon>
        <taxon>Flavobacteriia</taxon>
        <taxon>Flavobacteriales</taxon>
        <taxon>Flavobacteriaceae</taxon>
        <taxon>Flavobacterium</taxon>
    </lineage>
</organism>
<dbReference type="Proteomes" id="UP000093343">
    <property type="component" value="Unassembled WGS sequence"/>
</dbReference>
<evidence type="ECO:0000259" key="6">
    <source>
        <dbReference type="Pfam" id="PF02018"/>
    </source>
</evidence>
<sequence>MKTKLLFLLLLANFSIHAQTNLVPNGDFENWVSNAPKNWIVTNSVSSSTDKAEGQYSAKLSLTDKTLAPKVTSQVLLKAGVTYTVKFKYKYVNNNYSGLHPIALKIFQNGSGTTLSSSTFAINNNWTQRETTFTPDLDLSYELSISVFSFDEETFDVLIDDVVVIDPTETAVQYTLIPDLNFEKKLIALGIDLGDTDGKVLTKNVSELTILSLNNSSISDLTGIEDFTSLTDLYVRKNQLTNINLSKNTKLSYLDVGYNQLTTLDTKANTLLTSLVCHENQITSLDVSKNVLLEQLMCHYNNLTAIDVSLNPELYLFDCLNNQIKSVDISKNPKITELACENNQLTYLNLKNGNNINLDLTYSNFINNPNLTCIEVDDVDYSNANWLTIKDATAKYNIDCTLYTLIPDINFETKLISLGIDSGTPDGKIMTSKISSITSLDLYNSNITDLTGIEDFESLTNLSCMSNKITNIDISKNLALTNLNVGYNKLIALNTSKNTNLQYLSLSYNEIASLNLSQNNELILLACNSNRLTNIDVSNNKKLSTLWCPSNQLTSLDLSKNTLLTSILCSENKLLTSINLRNGNNSKAVLNLYNIDFTKNPQLTCILVDDALFSNKNWESFKDPSASYSTIDCSQVTIIPDPAFEEKLIAMNIDTDGKNGSVLNTSISTITSLDVSLSNIKDLTGIKGFISLSNLNCSENLLSTLDLSQNKTLRLVNCSNNNLIGLDLKNGNNSNLTLTSNFTNNPNLTCIQVDDVNYSEANWATLKDATANYNVDCVRYTLIPDSNFEDKLIALEIDKDGKNGKVKSASISQVISLNLQSSNISDLTGIEDFQALLYLDCKYNTIRNINLEHNKVLRGLDLHDNTLSSLNITANTELFSLTFSKNQISTIDLSQNKDLHYLTCDNNLLSNLDISSNTQIESLWCGQNNLTILNVSNQPNLLQLNCIYTTISALDVSSNPKLEMLYFNDAKLTTIDLSKNPLLKRLNLGNNLLTTLDLSHNPLLELVFLEFNPLTSLNLQNGNNENFILPSSGTKNKTSSIIDACSFLNNKKLSCIQVDNVEFSNAKWSNIKEPTSTYSSTCENLGIEESVFDKAVVYPNPTKGEVTINNVSLEKATVYNTLGQLVKSFTLNPSNTDNTINLSGLPKGIYYIYLINQDAASAKKVIVE</sequence>
<evidence type="ECO:0000259" key="7">
    <source>
        <dbReference type="Pfam" id="PF18962"/>
    </source>
</evidence>
<dbReference type="NCBIfam" id="TIGR04183">
    <property type="entry name" value="Por_Secre_tail"/>
    <property type="match status" value="1"/>
</dbReference>
<dbReference type="InterPro" id="IPR032675">
    <property type="entry name" value="LRR_dom_sf"/>
</dbReference>
<dbReference type="PANTHER" id="PTHR47566:SF1">
    <property type="entry name" value="PROTEIN NUD1"/>
    <property type="match status" value="1"/>
</dbReference>
<feature type="signal peptide" evidence="5">
    <location>
        <begin position="1"/>
        <end position="18"/>
    </location>
</feature>
<dbReference type="Pfam" id="PF02018">
    <property type="entry name" value="CBM_4_9"/>
    <property type="match status" value="1"/>
</dbReference>
<keyword evidence="1" id="KW-0433">Leucine-rich repeat</keyword>
<keyword evidence="2 5" id="KW-0732">Signal</keyword>
<protein>
    <recommendedName>
        <fullName evidence="10">T9SS type A sorting domain-containing protein</fullName>
    </recommendedName>
</protein>
<feature type="domain" description="CBM-cenC" evidence="6">
    <location>
        <begin position="21"/>
        <end position="138"/>
    </location>
</feature>
<comment type="caution">
    <text evidence="8">The sequence shown here is derived from an EMBL/GenBank/DDBJ whole genome shotgun (WGS) entry which is preliminary data.</text>
</comment>
<dbReference type="SUPFAM" id="SSF52075">
    <property type="entry name" value="Outer arm dynein light chain 1"/>
    <property type="match status" value="1"/>
</dbReference>
<feature type="domain" description="Secretion system C-terminal sorting" evidence="7">
    <location>
        <begin position="1097"/>
        <end position="1167"/>
    </location>
</feature>
<keyword evidence="9" id="KW-1185">Reference proteome</keyword>
<dbReference type="SUPFAM" id="SSF52058">
    <property type="entry name" value="L domain-like"/>
    <property type="match status" value="3"/>
</dbReference>
<accession>A0ABX2XJY3</accession>
<dbReference type="InterPro" id="IPR001611">
    <property type="entry name" value="Leu-rich_rpt"/>
</dbReference>
<evidence type="ECO:0000256" key="4">
    <source>
        <dbReference type="ARBA" id="ARBA00022801"/>
    </source>
</evidence>
<evidence type="ECO:0000313" key="9">
    <source>
        <dbReference type="Proteomes" id="UP000093343"/>
    </source>
</evidence>
<reference evidence="9" key="1">
    <citation type="submission" date="2016-03" db="EMBL/GenBank/DDBJ databases">
        <title>Draft genome sequence of Paenibacillus glacialis DSM 22343.</title>
        <authorList>
            <person name="Shin S.-K."/>
            <person name="Yi H."/>
        </authorList>
    </citation>
    <scope>NUCLEOTIDE SEQUENCE [LARGE SCALE GENOMIC DNA]</scope>
    <source>
        <strain evidence="9">CCUG 60099</strain>
    </source>
</reference>
<keyword evidence="3" id="KW-0677">Repeat</keyword>
<dbReference type="RefSeq" id="WP_065451631.1">
    <property type="nucleotide sequence ID" value="NZ_LVEN01000046.1"/>
</dbReference>
<evidence type="ECO:0000313" key="8">
    <source>
        <dbReference type="EMBL" id="OCB69349.1"/>
    </source>
</evidence>
<dbReference type="PANTHER" id="PTHR47566">
    <property type="match status" value="1"/>
</dbReference>
<dbReference type="SMART" id="SM00365">
    <property type="entry name" value="LRR_SD22"/>
    <property type="match status" value="7"/>
</dbReference>
<gene>
    <name evidence="8" type="ORF">FLP_21905</name>
</gene>
<proteinExistence type="predicted"/>
<dbReference type="InterPro" id="IPR008979">
    <property type="entry name" value="Galactose-bd-like_sf"/>
</dbReference>
<feature type="chain" id="PRO_5046364934" description="T9SS type A sorting domain-containing protein" evidence="5">
    <location>
        <begin position="19"/>
        <end position="1168"/>
    </location>
</feature>
<evidence type="ECO:0000256" key="5">
    <source>
        <dbReference type="SAM" id="SignalP"/>
    </source>
</evidence>
<evidence type="ECO:0000256" key="3">
    <source>
        <dbReference type="ARBA" id="ARBA00022737"/>
    </source>
</evidence>
<evidence type="ECO:0008006" key="10">
    <source>
        <dbReference type="Google" id="ProtNLM"/>
    </source>
</evidence>
<dbReference type="EMBL" id="LVEN01000046">
    <property type="protein sequence ID" value="OCB69349.1"/>
    <property type="molecule type" value="Genomic_DNA"/>
</dbReference>
<dbReference type="InterPro" id="IPR003305">
    <property type="entry name" value="CenC_carb-bd"/>
</dbReference>
<dbReference type="SUPFAM" id="SSF49785">
    <property type="entry name" value="Galactose-binding domain-like"/>
    <property type="match status" value="1"/>
</dbReference>
<dbReference type="InterPro" id="IPR026444">
    <property type="entry name" value="Secre_tail"/>
</dbReference>
<keyword evidence="4" id="KW-0378">Hydrolase</keyword>